<proteinExistence type="predicted"/>
<comment type="caution">
    <text evidence="1">The sequence shown here is derived from an EMBL/GenBank/DDBJ whole genome shotgun (WGS) entry which is preliminary data.</text>
</comment>
<protein>
    <submittedName>
        <fullName evidence="1">Uncharacterized protein</fullName>
    </submittedName>
</protein>
<accession>A0A0F9P3B9</accession>
<sequence>MTTSKAVAPPATAQDRVKSFVRLRDYKKAADAEFKRSMKRVNDAMAKLEGQLMKDLAASGSKSISGESGVVYIKTVSTATVKDRSEFLRFALSSTENLEALDVRANKKIVRELAEKGTVVPGVNYTELKSVGVRRGKV</sequence>
<gene>
    <name evidence="1" type="ORF">LCGC14_0893330</name>
</gene>
<dbReference type="AlphaFoldDB" id="A0A0F9P3B9"/>
<dbReference type="EMBL" id="LAZR01002872">
    <property type="protein sequence ID" value="KKN24579.1"/>
    <property type="molecule type" value="Genomic_DNA"/>
</dbReference>
<name>A0A0F9P3B9_9ZZZZ</name>
<reference evidence="1" key="1">
    <citation type="journal article" date="2015" name="Nature">
        <title>Complex archaea that bridge the gap between prokaryotes and eukaryotes.</title>
        <authorList>
            <person name="Spang A."/>
            <person name="Saw J.H."/>
            <person name="Jorgensen S.L."/>
            <person name="Zaremba-Niedzwiedzka K."/>
            <person name="Martijn J."/>
            <person name="Lind A.E."/>
            <person name="van Eijk R."/>
            <person name="Schleper C."/>
            <person name="Guy L."/>
            <person name="Ettema T.J."/>
        </authorList>
    </citation>
    <scope>NUCLEOTIDE SEQUENCE</scope>
</reference>
<evidence type="ECO:0000313" key="1">
    <source>
        <dbReference type="EMBL" id="KKN24579.1"/>
    </source>
</evidence>
<organism evidence="1">
    <name type="scientific">marine sediment metagenome</name>
    <dbReference type="NCBI Taxonomy" id="412755"/>
    <lineage>
        <taxon>unclassified sequences</taxon>
        <taxon>metagenomes</taxon>
        <taxon>ecological metagenomes</taxon>
    </lineage>
</organism>